<proteinExistence type="inferred from homology"/>
<dbReference type="OrthoDB" id="2489132at2"/>
<feature type="transmembrane region" description="Helical" evidence="5">
    <location>
        <begin position="50"/>
        <end position="71"/>
    </location>
</feature>
<dbReference type="EMBL" id="MWPV01000003">
    <property type="protein sequence ID" value="OUL57902.1"/>
    <property type="molecule type" value="Genomic_DNA"/>
</dbReference>
<dbReference type="SMART" id="SM00304">
    <property type="entry name" value="HAMP"/>
    <property type="match status" value="2"/>
</dbReference>
<dbReference type="Proteomes" id="UP000194841">
    <property type="component" value="Unassembled WGS sequence"/>
</dbReference>
<dbReference type="PANTHER" id="PTHR32089:SF112">
    <property type="entry name" value="LYSOZYME-LIKE PROTEIN-RELATED"/>
    <property type="match status" value="1"/>
</dbReference>
<protein>
    <submittedName>
        <fullName evidence="8">Chemotaxis protein</fullName>
    </submittedName>
</protein>
<gene>
    <name evidence="8" type="ORF">B1199_10530</name>
</gene>
<sequence>MNLYQKIEQTFFFTLSRKIFGNLSFVYLFQLITLAWLYDVLTHQNEPMMMFWLLCALVGGVFFFTLFYLRFLIVRPIKAMRDALQNINNQQADLASHLPQFTFDEFRELSEQYNTFVSRLSGILKNTYKTAESATQSNLSVNESMAITAQLGEQQTQVSEAIFATSADVTQSLEQIAGNTDQVFTTNKANLARIHASAHSLQSIVSQVGQITLLLNSFSQTIAGLKQNSENIRSILKMVEEFSDQTNLLALNAAIEAARAGEAGRGFAVVADEVRTLSVKVNDATRQISEFINQMNHLVGETNQESEKLIAQSSGAEQAIANTSSVFDEMVTEFENSQQQLQNIVDAVHLLEQTQQQTHQYVEQIVSLRQEANQQITAAVADNQLLMQKTSETQQELQQFI</sequence>
<comment type="subcellular location">
    <subcellularLocation>
        <location evidence="1">Membrane</location>
    </subcellularLocation>
</comment>
<comment type="caution">
    <text evidence="8">The sequence shown here is derived from an EMBL/GenBank/DDBJ whole genome shotgun (WGS) entry which is preliminary data.</text>
</comment>
<evidence type="ECO:0000256" key="2">
    <source>
        <dbReference type="ARBA" id="ARBA00023224"/>
    </source>
</evidence>
<dbReference type="SMART" id="SM00283">
    <property type="entry name" value="MA"/>
    <property type="match status" value="1"/>
</dbReference>
<evidence type="ECO:0000256" key="1">
    <source>
        <dbReference type="ARBA" id="ARBA00004370"/>
    </source>
</evidence>
<name>A0A244CQM3_PSEDV</name>
<keyword evidence="5" id="KW-1133">Transmembrane helix</keyword>
<feature type="transmembrane region" description="Helical" evidence="5">
    <location>
        <begin position="20"/>
        <end position="38"/>
    </location>
</feature>
<feature type="domain" description="Methyl-accepting transducer" evidence="6">
    <location>
        <begin position="130"/>
        <end position="373"/>
    </location>
</feature>
<dbReference type="GO" id="GO:0006935">
    <property type="term" value="P:chemotaxis"/>
    <property type="evidence" value="ECO:0007669"/>
    <property type="project" value="UniProtKB-ARBA"/>
</dbReference>
<dbReference type="PROSITE" id="PS50111">
    <property type="entry name" value="CHEMOTAXIS_TRANSDUC_2"/>
    <property type="match status" value="1"/>
</dbReference>
<evidence type="ECO:0000259" key="6">
    <source>
        <dbReference type="PROSITE" id="PS50111"/>
    </source>
</evidence>
<dbReference type="AlphaFoldDB" id="A0A244CQM3"/>
<evidence type="ECO:0000256" key="5">
    <source>
        <dbReference type="SAM" id="Phobius"/>
    </source>
</evidence>
<dbReference type="RefSeq" id="WP_086744484.1">
    <property type="nucleotide sequence ID" value="NZ_MWPV01000003.1"/>
</dbReference>
<evidence type="ECO:0000256" key="3">
    <source>
        <dbReference type="ARBA" id="ARBA00029447"/>
    </source>
</evidence>
<organism evidence="8 9">
    <name type="scientific">Pseudoalteromonas ulvae</name>
    <dbReference type="NCBI Taxonomy" id="107327"/>
    <lineage>
        <taxon>Bacteria</taxon>
        <taxon>Pseudomonadati</taxon>
        <taxon>Pseudomonadota</taxon>
        <taxon>Gammaproteobacteria</taxon>
        <taxon>Alteromonadales</taxon>
        <taxon>Pseudoalteromonadaceae</taxon>
        <taxon>Pseudoalteromonas</taxon>
    </lineage>
</organism>
<evidence type="ECO:0000259" key="7">
    <source>
        <dbReference type="PROSITE" id="PS50885"/>
    </source>
</evidence>
<keyword evidence="2 4" id="KW-0807">Transducer</keyword>
<dbReference type="InterPro" id="IPR003660">
    <property type="entry name" value="HAMP_dom"/>
</dbReference>
<keyword evidence="9" id="KW-1185">Reference proteome</keyword>
<dbReference type="GO" id="GO:0007165">
    <property type="term" value="P:signal transduction"/>
    <property type="evidence" value="ECO:0007669"/>
    <property type="project" value="UniProtKB-KW"/>
</dbReference>
<dbReference type="Gene3D" id="1.10.287.950">
    <property type="entry name" value="Methyl-accepting chemotaxis protein"/>
    <property type="match status" value="1"/>
</dbReference>
<keyword evidence="5" id="KW-0812">Transmembrane</keyword>
<dbReference type="GO" id="GO:0016020">
    <property type="term" value="C:membrane"/>
    <property type="evidence" value="ECO:0007669"/>
    <property type="project" value="UniProtKB-SubCell"/>
</dbReference>
<comment type="similarity">
    <text evidence="3">Belongs to the methyl-accepting chemotaxis (MCP) protein family.</text>
</comment>
<evidence type="ECO:0000313" key="9">
    <source>
        <dbReference type="Proteomes" id="UP000194841"/>
    </source>
</evidence>
<keyword evidence="5" id="KW-0472">Membrane</keyword>
<feature type="domain" description="HAMP" evidence="7">
    <location>
        <begin position="71"/>
        <end position="125"/>
    </location>
</feature>
<dbReference type="InterPro" id="IPR004089">
    <property type="entry name" value="MCPsignal_dom"/>
</dbReference>
<dbReference type="Pfam" id="PF00672">
    <property type="entry name" value="HAMP"/>
    <property type="match status" value="1"/>
</dbReference>
<dbReference type="SUPFAM" id="SSF58104">
    <property type="entry name" value="Methyl-accepting chemotaxis protein (MCP) signaling domain"/>
    <property type="match status" value="1"/>
</dbReference>
<accession>A0A244CQM3</accession>
<evidence type="ECO:0000313" key="8">
    <source>
        <dbReference type="EMBL" id="OUL57902.1"/>
    </source>
</evidence>
<reference evidence="8 9" key="1">
    <citation type="submission" date="2017-02" db="EMBL/GenBank/DDBJ databases">
        <title>Pseudoalteromonas ulvae TC14 Genome.</title>
        <authorList>
            <person name="Molmeret M."/>
        </authorList>
    </citation>
    <scope>NUCLEOTIDE SEQUENCE [LARGE SCALE GENOMIC DNA]</scope>
    <source>
        <strain evidence="8">TC14</strain>
    </source>
</reference>
<evidence type="ECO:0000256" key="4">
    <source>
        <dbReference type="PROSITE-ProRule" id="PRU00284"/>
    </source>
</evidence>
<dbReference type="Pfam" id="PF00015">
    <property type="entry name" value="MCPsignal"/>
    <property type="match status" value="1"/>
</dbReference>
<dbReference type="PROSITE" id="PS50885">
    <property type="entry name" value="HAMP"/>
    <property type="match status" value="1"/>
</dbReference>
<dbReference type="PANTHER" id="PTHR32089">
    <property type="entry name" value="METHYL-ACCEPTING CHEMOTAXIS PROTEIN MCPB"/>
    <property type="match status" value="1"/>
</dbReference>